<dbReference type="InterPro" id="IPR000260">
    <property type="entry name" value="NADH4_N"/>
</dbReference>
<evidence type="ECO:0000256" key="1">
    <source>
        <dbReference type="ARBA" id="ARBA00003257"/>
    </source>
</evidence>
<proteinExistence type="inferred from homology"/>
<name>A0A291NTJ1_9HYME</name>
<dbReference type="PRINTS" id="PR01437">
    <property type="entry name" value="NUOXDRDTASE4"/>
</dbReference>
<evidence type="ECO:0000259" key="19">
    <source>
        <dbReference type="Pfam" id="PF01059"/>
    </source>
</evidence>
<comment type="catalytic activity">
    <reaction evidence="16 17">
        <text>a ubiquinone + NADH + 5 H(+)(in) = a ubiquinol + NAD(+) + 4 H(+)(out)</text>
        <dbReference type="Rhea" id="RHEA:29091"/>
        <dbReference type="Rhea" id="RHEA-COMP:9565"/>
        <dbReference type="Rhea" id="RHEA-COMP:9566"/>
        <dbReference type="ChEBI" id="CHEBI:15378"/>
        <dbReference type="ChEBI" id="CHEBI:16389"/>
        <dbReference type="ChEBI" id="CHEBI:17976"/>
        <dbReference type="ChEBI" id="CHEBI:57540"/>
        <dbReference type="ChEBI" id="CHEBI:57945"/>
        <dbReference type="EC" id="7.1.1.2"/>
    </reaction>
</comment>
<feature type="transmembrane region" description="Helical" evidence="17">
    <location>
        <begin position="112"/>
        <end position="131"/>
    </location>
</feature>
<comment type="function">
    <text evidence="17">Core subunit of the mitochondrial membrane respiratory chain NADH dehydrogenase (Complex I) which catalyzes electron transfer from NADH through the respiratory chain, using ubiquinone as an electron acceptor. Essential for the catalytic activity and assembly of complex I.</text>
</comment>
<evidence type="ECO:0000256" key="11">
    <source>
        <dbReference type="ARBA" id="ARBA00022989"/>
    </source>
</evidence>
<dbReference type="GO" id="GO:0048039">
    <property type="term" value="F:ubiquinone binding"/>
    <property type="evidence" value="ECO:0007669"/>
    <property type="project" value="TreeGrafter"/>
</dbReference>
<feature type="transmembrane region" description="Helical" evidence="17">
    <location>
        <begin position="383"/>
        <end position="404"/>
    </location>
</feature>
<sequence>MYIMMKFIMVVMFMNFMIVYNNMIMFYYNLCYLFGFMLIFFYMNKNLEWFNITLSLGCNYYSMALIMLSFWILGLMFMCLNQGEGKLKLVIFINMLMVLIMFFMYIDLMLFYLMFEVSLIPTFFLIIYWGGNMERLSAGYYMMMYMLLISFPLLVYIFNMYMYSMTMKFSLMMMIMNKYDLTFWGFLMIYMAFFIKMPVYLFHIWLPKAHVEAPVYGSMVLAGVLLKMGSYGLIRLMEMFYKVGIKYGFIIFSVGIIGSIIVSIMCLVQVDMKSMVAYSSVVHMNLMLCSLMTFHKSGMLGSYVMMVSHGLCSSGMFFMVNLYYDRSGSRLLFLNKGMGGSLPTVIMWWFLFCIANFSFPVSLNFVGEALMLMSIVNWDMMMMVYLMLICFFSSAYSLYLFSYIYHGKNIYYENKIYNSNLKEYMILIIHYYPLLMLMLNLMLFM</sequence>
<keyword evidence="13 17" id="KW-0830">Ubiquinone</keyword>
<keyword evidence="10 17" id="KW-0249">Electron transport</keyword>
<comment type="subcellular location">
    <subcellularLocation>
        <location evidence="2 17">Mitochondrion membrane</location>
        <topology evidence="2 17">Multi-pass membrane protein</topology>
    </subcellularLocation>
</comment>
<feature type="transmembrane region" description="Helical" evidence="17">
    <location>
        <begin position="246"/>
        <end position="268"/>
    </location>
</feature>
<keyword evidence="14 17" id="KW-0496">Mitochondrion</keyword>
<evidence type="ECO:0000256" key="17">
    <source>
        <dbReference type="RuleBase" id="RU003297"/>
    </source>
</evidence>
<evidence type="ECO:0000256" key="9">
    <source>
        <dbReference type="ARBA" id="ARBA00022967"/>
    </source>
</evidence>
<evidence type="ECO:0000256" key="4">
    <source>
        <dbReference type="ARBA" id="ARBA00012944"/>
    </source>
</evidence>
<evidence type="ECO:0000256" key="7">
    <source>
        <dbReference type="ARBA" id="ARBA00022660"/>
    </source>
</evidence>
<gene>
    <name evidence="20" type="primary">ND4</name>
</gene>
<dbReference type="EMBL" id="MF417380">
    <property type="protein sequence ID" value="ATJ03019.1"/>
    <property type="molecule type" value="Genomic_DNA"/>
</dbReference>
<keyword evidence="11 17" id="KW-1133">Transmembrane helix</keyword>
<keyword evidence="6 17" id="KW-0813">Transport</keyword>
<evidence type="ECO:0000259" key="18">
    <source>
        <dbReference type="Pfam" id="PF00361"/>
    </source>
</evidence>
<evidence type="ECO:0000256" key="10">
    <source>
        <dbReference type="ARBA" id="ARBA00022982"/>
    </source>
</evidence>
<evidence type="ECO:0000313" key="20">
    <source>
        <dbReference type="EMBL" id="ATJ03019.1"/>
    </source>
</evidence>
<feature type="transmembrane region" description="Helical" evidence="17">
    <location>
        <begin position="300"/>
        <end position="324"/>
    </location>
</feature>
<keyword evidence="9" id="KW-1278">Translocase</keyword>
<evidence type="ECO:0000256" key="12">
    <source>
        <dbReference type="ARBA" id="ARBA00023027"/>
    </source>
</evidence>
<evidence type="ECO:0000256" key="15">
    <source>
        <dbReference type="ARBA" id="ARBA00023136"/>
    </source>
</evidence>
<comment type="function">
    <text evidence="1">Core subunit of the mitochondrial membrane respiratory chain NADH dehydrogenase (Complex I) that is believed to belong to the minimal assembly required for catalysis. Complex I functions in the transfer of electrons from NADH to the respiratory chain. The immediate electron acceptor for the enzyme is believed to be ubiquinone.</text>
</comment>
<dbReference type="GO" id="GO:0031966">
    <property type="term" value="C:mitochondrial membrane"/>
    <property type="evidence" value="ECO:0007669"/>
    <property type="project" value="UniProtKB-SubCell"/>
</dbReference>
<protein>
    <recommendedName>
        <fullName evidence="5 17">NADH-ubiquinone oxidoreductase chain 4</fullName>
        <ecNumber evidence="4 17">7.1.1.2</ecNumber>
    </recommendedName>
</protein>
<geneLocation type="mitochondrion" evidence="20"/>
<evidence type="ECO:0000256" key="6">
    <source>
        <dbReference type="ARBA" id="ARBA00022448"/>
    </source>
</evidence>
<feature type="transmembrane region" description="Helical" evidence="17">
    <location>
        <begin position="60"/>
        <end position="80"/>
    </location>
</feature>
<dbReference type="GO" id="GO:0042773">
    <property type="term" value="P:ATP synthesis coupled electron transport"/>
    <property type="evidence" value="ECO:0007669"/>
    <property type="project" value="InterPro"/>
</dbReference>
<evidence type="ECO:0000256" key="8">
    <source>
        <dbReference type="ARBA" id="ARBA00022692"/>
    </source>
</evidence>
<dbReference type="GO" id="GO:0008137">
    <property type="term" value="F:NADH dehydrogenase (ubiquinone) activity"/>
    <property type="evidence" value="ECO:0007669"/>
    <property type="project" value="UniProtKB-UniRule"/>
</dbReference>
<keyword evidence="15 17" id="KW-0472">Membrane</keyword>
<feature type="transmembrane region" description="Helical" evidence="17">
    <location>
        <begin position="213"/>
        <end position="234"/>
    </location>
</feature>
<dbReference type="PANTHER" id="PTHR43507:SF20">
    <property type="entry name" value="NADH-UBIQUINONE OXIDOREDUCTASE CHAIN 4"/>
    <property type="match status" value="1"/>
</dbReference>
<evidence type="ECO:0000256" key="14">
    <source>
        <dbReference type="ARBA" id="ARBA00023128"/>
    </source>
</evidence>
<comment type="similarity">
    <text evidence="3 17">Belongs to the complex I subunit 4 family.</text>
</comment>
<feature type="transmembrane region" description="Helical" evidence="17">
    <location>
        <begin position="183"/>
        <end position="206"/>
    </location>
</feature>
<dbReference type="InterPro" id="IPR003918">
    <property type="entry name" value="NADH_UbQ_OxRdtase"/>
</dbReference>
<keyword evidence="7 17" id="KW-0679">Respiratory chain</keyword>
<keyword evidence="8 17" id="KW-0812">Transmembrane</keyword>
<feature type="transmembrane region" description="Helical" evidence="17">
    <location>
        <begin position="345"/>
        <end position="363"/>
    </location>
</feature>
<dbReference type="EC" id="7.1.1.2" evidence="4 17"/>
<dbReference type="GO" id="GO:0015990">
    <property type="term" value="P:electron transport coupled proton transport"/>
    <property type="evidence" value="ECO:0007669"/>
    <property type="project" value="TreeGrafter"/>
</dbReference>
<organism evidence="20">
    <name type="scientific">Atta texana</name>
    <dbReference type="NCBI Taxonomy" id="493209"/>
    <lineage>
        <taxon>Eukaryota</taxon>
        <taxon>Metazoa</taxon>
        <taxon>Ecdysozoa</taxon>
        <taxon>Arthropoda</taxon>
        <taxon>Hexapoda</taxon>
        <taxon>Insecta</taxon>
        <taxon>Pterygota</taxon>
        <taxon>Neoptera</taxon>
        <taxon>Endopterygota</taxon>
        <taxon>Hymenoptera</taxon>
        <taxon>Apocrita</taxon>
        <taxon>Aculeata</taxon>
        <taxon>Formicoidea</taxon>
        <taxon>Formicidae</taxon>
        <taxon>Myrmicinae</taxon>
        <taxon>Atta</taxon>
    </lineage>
</organism>
<accession>A0A291NTJ1</accession>
<dbReference type="Pfam" id="PF01059">
    <property type="entry name" value="Oxidored_q5_N"/>
    <property type="match status" value="1"/>
</dbReference>
<feature type="transmembrane region" description="Helical" evidence="17">
    <location>
        <begin position="87"/>
        <end position="106"/>
    </location>
</feature>
<feature type="transmembrane region" description="Helical" evidence="17">
    <location>
        <begin position="424"/>
        <end position="444"/>
    </location>
</feature>
<dbReference type="Pfam" id="PF00361">
    <property type="entry name" value="Proton_antipo_M"/>
    <property type="match status" value="1"/>
</dbReference>
<evidence type="ECO:0000256" key="3">
    <source>
        <dbReference type="ARBA" id="ARBA00009025"/>
    </source>
</evidence>
<reference evidence="20" key="1">
    <citation type="submission" date="2017-06" db="EMBL/GenBank/DDBJ databases">
        <title>Atta texana mitochondrion genome.</title>
        <authorList>
            <person name="Almeida C.S."/>
        </authorList>
    </citation>
    <scope>NUCLEOTIDE SEQUENCE</scope>
</reference>
<feature type="domain" description="NADH:quinone oxidoreductase/Mrp antiporter transmembrane" evidence="18">
    <location>
        <begin position="107"/>
        <end position="388"/>
    </location>
</feature>
<dbReference type="InterPro" id="IPR001750">
    <property type="entry name" value="ND/Mrp_TM"/>
</dbReference>
<keyword evidence="12 17" id="KW-0520">NAD</keyword>
<feature type="domain" description="NADH:ubiquinone oxidoreductase chain 4 N-terminal" evidence="19">
    <location>
        <begin position="4"/>
        <end position="103"/>
    </location>
</feature>
<dbReference type="GO" id="GO:0003954">
    <property type="term" value="F:NADH dehydrogenase activity"/>
    <property type="evidence" value="ECO:0007669"/>
    <property type="project" value="TreeGrafter"/>
</dbReference>
<evidence type="ECO:0000256" key="2">
    <source>
        <dbReference type="ARBA" id="ARBA00004225"/>
    </source>
</evidence>
<evidence type="ECO:0000256" key="16">
    <source>
        <dbReference type="ARBA" id="ARBA00049551"/>
    </source>
</evidence>
<feature type="transmembrane region" description="Helical" evidence="17">
    <location>
        <begin position="143"/>
        <end position="163"/>
    </location>
</feature>
<dbReference type="AlphaFoldDB" id="A0A291NTJ1"/>
<feature type="transmembrane region" description="Helical" evidence="17">
    <location>
        <begin position="7"/>
        <end position="40"/>
    </location>
</feature>
<evidence type="ECO:0000256" key="13">
    <source>
        <dbReference type="ARBA" id="ARBA00023075"/>
    </source>
</evidence>
<dbReference type="PANTHER" id="PTHR43507">
    <property type="entry name" value="NADH-UBIQUINONE OXIDOREDUCTASE CHAIN 4"/>
    <property type="match status" value="1"/>
</dbReference>
<evidence type="ECO:0000256" key="5">
    <source>
        <dbReference type="ARBA" id="ARBA00021006"/>
    </source>
</evidence>